<gene>
    <name evidence="2" type="ORF">D7V88_00185</name>
</gene>
<dbReference type="AlphaFoldDB" id="A0A3A8JQT6"/>
<proteinExistence type="predicted"/>
<evidence type="ECO:0000313" key="3">
    <source>
        <dbReference type="Proteomes" id="UP000268094"/>
    </source>
</evidence>
<organism evidence="2 3">
    <name type="scientific">Corallococcus terminator</name>
    <dbReference type="NCBI Taxonomy" id="2316733"/>
    <lineage>
        <taxon>Bacteria</taxon>
        <taxon>Pseudomonadati</taxon>
        <taxon>Myxococcota</taxon>
        <taxon>Myxococcia</taxon>
        <taxon>Myxococcales</taxon>
        <taxon>Cystobacterineae</taxon>
        <taxon>Myxococcaceae</taxon>
        <taxon>Corallococcus</taxon>
    </lineage>
</organism>
<name>A0A3A8JQT6_9BACT</name>
<accession>A0A3A8JQT6</accession>
<comment type="caution">
    <text evidence="2">The sequence shown here is derived from an EMBL/GenBank/DDBJ whole genome shotgun (WGS) entry which is preliminary data.</text>
</comment>
<keyword evidence="3" id="KW-1185">Reference proteome</keyword>
<feature type="region of interest" description="Disordered" evidence="1">
    <location>
        <begin position="124"/>
        <end position="151"/>
    </location>
</feature>
<dbReference type="EMBL" id="RAVZ01000001">
    <property type="protein sequence ID" value="RKG94170.1"/>
    <property type="molecule type" value="Genomic_DNA"/>
</dbReference>
<protein>
    <submittedName>
        <fullName evidence="2">Uncharacterized protein</fullName>
    </submittedName>
</protein>
<sequence>MARLGRRRRRVGRLRSNIVSESEETDQAGNELVLAPSRREFDFAAHFAKRRKRHQCQDFGRLHVVVHETLDFLLFGTARPEGCCFEGPTRIGSRQALKESLASCGASFEAKHLSSKRDEVFRESEQAARNICQPTRTQSVEGPDEGVVRVP</sequence>
<evidence type="ECO:0000313" key="2">
    <source>
        <dbReference type="EMBL" id="RKG94170.1"/>
    </source>
</evidence>
<dbReference type="Proteomes" id="UP000268094">
    <property type="component" value="Unassembled WGS sequence"/>
</dbReference>
<evidence type="ECO:0000256" key="1">
    <source>
        <dbReference type="SAM" id="MobiDB-lite"/>
    </source>
</evidence>
<reference evidence="3" key="1">
    <citation type="submission" date="2018-09" db="EMBL/GenBank/DDBJ databases">
        <authorList>
            <person name="Livingstone P.G."/>
            <person name="Whitworth D.E."/>
        </authorList>
    </citation>
    <scope>NUCLEOTIDE SEQUENCE [LARGE SCALE GENOMIC DNA]</scope>
    <source>
        <strain evidence="3">CA054A</strain>
    </source>
</reference>